<sequence>MRQMKARMRKGQPKYRVMVHEHLGRAFQQAFVVHIDGTRTPINREG</sequence>
<evidence type="ECO:0000313" key="1">
    <source>
        <dbReference type="EMBL" id="MBL1115377.1"/>
    </source>
</evidence>
<protein>
    <recommendedName>
        <fullName evidence="3">Transposase</fullName>
    </recommendedName>
</protein>
<reference evidence="1 2" key="1">
    <citation type="submission" date="2021-01" db="EMBL/GenBank/DDBJ databases">
        <title>WGS of actinomycetes isolated from Thailand.</title>
        <authorList>
            <person name="Thawai C."/>
        </authorList>
    </citation>
    <scope>NUCLEOTIDE SEQUENCE [LARGE SCALE GENOMIC DNA]</scope>
    <source>
        <strain evidence="1 2">CA3R110</strain>
    </source>
</reference>
<organism evidence="1 2">
    <name type="scientific">Streptomyces endocoffeicus</name>
    <dbReference type="NCBI Taxonomy" id="2898945"/>
    <lineage>
        <taxon>Bacteria</taxon>
        <taxon>Bacillati</taxon>
        <taxon>Actinomycetota</taxon>
        <taxon>Actinomycetes</taxon>
        <taxon>Kitasatosporales</taxon>
        <taxon>Streptomycetaceae</taxon>
        <taxon>Streptomyces</taxon>
    </lineage>
</organism>
<evidence type="ECO:0000313" key="2">
    <source>
        <dbReference type="Proteomes" id="UP000621510"/>
    </source>
</evidence>
<evidence type="ECO:0008006" key="3">
    <source>
        <dbReference type="Google" id="ProtNLM"/>
    </source>
</evidence>
<dbReference type="Proteomes" id="UP000621510">
    <property type="component" value="Unassembled WGS sequence"/>
</dbReference>
<dbReference type="RefSeq" id="WP_201853169.1">
    <property type="nucleotide sequence ID" value="NZ_JAERRG010000009.1"/>
</dbReference>
<comment type="caution">
    <text evidence="1">The sequence shown here is derived from an EMBL/GenBank/DDBJ whole genome shotgun (WGS) entry which is preliminary data.</text>
</comment>
<dbReference type="EMBL" id="JAERRG010000009">
    <property type="protein sequence ID" value="MBL1115377.1"/>
    <property type="molecule type" value="Genomic_DNA"/>
</dbReference>
<accession>A0ABS1PSI0</accession>
<keyword evidence="2" id="KW-1185">Reference proteome</keyword>
<proteinExistence type="predicted"/>
<gene>
    <name evidence="1" type="ORF">JK364_23690</name>
</gene>
<name>A0ABS1PSI0_9ACTN</name>